<accession>A0A1F5GCD8</accession>
<evidence type="ECO:0000313" key="1">
    <source>
        <dbReference type="EMBL" id="OGD89519.1"/>
    </source>
</evidence>
<dbReference type="AlphaFoldDB" id="A0A1F5GCD8"/>
<organism evidence="1 2">
    <name type="scientific">Candidatus Curtissbacteria bacterium RIFCSPHIGHO2_01_FULL_40_12</name>
    <dbReference type="NCBI Taxonomy" id="1797710"/>
    <lineage>
        <taxon>Bacteria</taxon>
        <taxon>Candidatus Curtissiibacteriota</taxon>
    </lineage>
</organism>
<name>A0A1F5GCD8_9BACT</name>
<gene>
    <name evidence="1" type="ORF">A2693_04975</name>
</gene>
<reference evidence="1 2" key="1">
    <citation type="journal article" date="2016" name="Nat. Commun.">
        <title>Thousands of microbial genomes shed light on interconnected biogeochemical processes in an aquifer system.</title>
        <authorList>
            <person name="Anantharaman K."/>
            <person name="Brown C.T."/>
            <person name="Hug L.A."/>
            <person name="Sharon I."/>
            <person name="Castelle C.J."/>
            <person name="Probst A.J."/>
            <person name="Thomas B.C."/>
            <person name="Singh A."/>
            <person name="Wilkins M.J."/>
            <person name="Karaoz U."/>
            <person name="Brodie E.L."/>
            <person name="Williams K.H."/>
            <person name="Hubbard S.S."/>
            <person name="Banfield J.F."/>
        </authorList>
    </citation>
    <scope>NUCLEOTIDE SEQUENCE [LARGE SCALE GENOMIC DNA]</scope>
</reference>
<proteinExistence type="predicted"/>
<sequence length="214" mass="24725">MFMIEVKHPLLRSVYAESIGTPEQQKVYGDIRESLKPYEEYLNKLAAFLAPLNEMPKGIQKRRKKTYAFKIARESGELEIRIRAQKKPSSKEWGCKWFEIDGNRLIFNNEGVITGLEFEHSYITSRVTEDLQRELGILGNDGYGHYWLKFRFGTPGAMNVLTNSLGYDSFYADDNTTALRVDLNGQLEDSTVSFQDAFERAMEISRFNQLLINE</sequence>
<dbReference type="EMBL" id="MFAY01000007">
    <property type="protein sequence ID" value="OGD89519.1"/>
    <property type="molecule type" value="Genomic_DNA"/>
</dbReference>
<dbReference type="Proteomes" id="UP000178577">
    <property type="component" value="Unassembled WGS sequence"/>
</dbReference>
<comment type="caution">
    <text evidence="1">The sequence shown here is derived from an EMBL/GenBank/DDBJ whole genome shotgun (WGS) entry which is preliminary data.</text>
</comment>
<protein>
    <submittedName>
        <fullName evidence="1">Uncharacterized protein</fullName>
    </submittedName>
</protein>
<evidence type="ECO:0000313" key="2">
    <source>
        <dbReference type="Proteomes" id="UP000178577"/>
    </source>
</evidence>